<feature type="domain" description="ParB-like N-terminal" evidence="2">
    <location>
        <begin position="22"/>
        <end position="106"/>
    </location>
</feature>
<dbReference type="SUPFAM" id="SSF110849">
    <property type="entry name" value="ParB/Sulfiredoxin"/>
    <property type="match status" value="1"/>
</dbReference>
<dbReference type="Gene3D" id="3.90.1530.10">
    <property type="entry name" value="Conserved hypothetical protein from pyrococcus furiosus pfu- 392566-001, ParB domain"/>
    <property type="match status" value="1"/>
</dbReference>
<dbReference type="RefSeq" id="WP_196197950.1">
    <property type="nucleotide sequence ID" value="NZ_JADPRT010000018.1"/>
</dbReference>
<keyword evidence="4" id="KW-1185">Reference proteome</keyword>
<dbReference type="InterPro" id="IPR036086">
    <property type="entry name" value="ParB/Sulfiredoxin_sf"/>
</dbReference>
<sequence length="324" mass="35460">MSTEAAGAQTTAWSEGSLSDVHEIAVDRLHPADSPRRAGIDDRHVRLLAECETALPPIVVHAGTMRIIDGMHRWEAVVLRGETHIAARYFEGSELDAFAWAVKANTTHGLPLTAEDRSAATRRLLCSHPQWSDRAIAAVAGVSARTVRSLRQDADADVVSRMGRDGRSRPVSSAEGRLRAREMIEKDPQASLRTVARAAGVSPSTVRDVRERLRRGENVVPSGQQPKDDRRGAPLADGLSDRVPASAWDPTRDPSLRFSEQGRQLLRLLMMHRFPVQRREELLASVPPHATTAVSAAARECARAWDAFADLLAARTEEPAHSRG</sequence>
<gene>
    <name evidence="3" type="ORF">I2501_32770</name>
</gene>
<protein>
    <submittedName>
        <fullName evidence="3">ParB-like nuclease domain-containing protein</fullName>
    </submittedName>
</protein>
<dbReference type="InterPro" id="IPR003115">
    <property type="entry name" value="ParB_N"/>
</dbReference>
<evidence type="ECO:0000313" key="3">
    <source>
        <dbReference type="EMBL" id="MBF9072800.1"/>
    </source>
</evidence>
<evidence type="ECO:0000313" key="4">
    <source>
        <dbReference type="Proteomes" id="UP000657385"/>
    </source>
</evidence>
<feature type="region of interest" description="Disordered" evidence="1">
    <location>
        <begin position="197"/>
        <end position="256"/>
    </location>
</feature>
<dbReference type="SMART" id="SM00470">
    <property type="entry name" value="ParB"/>
    <property type="match status" value="1"/>
</dbReference>
<dbReference type="Proteomes" id="UP000657385">
    <property type="component" value="Unassembled WGS sequence"/>
</dbReference>
<organism evidence="3 4">
    <name type="scientific">Streptacidiphilus fuscans</name>
    <dbReference type="NCBI Taxonomy" id="2789292"/>
    <lineage>
        <taxon>Bacteria</taxon>
        <taxon>Bacillati</taxon>
        <taxon>Actinomycetota</taxon>
        <taxon>Actinomycetes</taxon>
        <taxon>Kitasatosporales</taxon>
        <taxon>Streptomycetaceae</taxon>
        <taxon>Streptacidiphilus</taxon>
    </lineage>
</organism>
<comment type="caution">
    <text evidence="3">The sequence shown here is derived from an EMBL/GenBank/DDBJ whole genome shotgun (WGS) entry which is preliminary data.</text>
</comment>
<reference evidence="3" key="1">
    <citation type="submission" date="2020-11" db="EMBL/GenBank/DDBJ databases">
        <title>Isolation and identification of active actinomycetes.</title>
        <authorList>
            <person name="Yu B."/>
        </authorList>
    </citation>
    <scope>NUCLEOTIDE SEQUENCE</scope>
    <source>
        <strain evidence="3">NEAU-YB345</strain>
    </source>
</reference>
<evidence type="ECO:0000256" key="1">
    <source>
        <dbReference type="SAM" id="MobiDB-lite"/>
    </source>
</evidence>
<proteinExistence type="predicted"/>
<name>A0A931FHY8_9ACTN</name>
<accession>A0A931FHY8</accession>
<dbReference type="AlphaFoldDB" id="A0A931FHY8"/>
<dbReference type="EMBL" id="JADPRT010000018">
    <property type="protein sequence ID" value="MBF9072800.1"/>
    <property type="molecule type" value="Genomic_DNA"/>
</dbReference>
<evidence type="ECO:0000259" key="2">
    <source>
        <dbReference type="SMART" id="SM00470"/>
    </source>
</evidence>
<feature type="compositionally biased region" description="Basic and acidic residues" evidence="1">
    <location>
        <begin position="207"/>
        <end position="217"/>
    </location>
</feature>